<dbReference type="Gene3D" id="3.40.50.880">
    <property type="match status" value="1"/>
</dbReference>
<dbReference type="CDD" id="cd03139">
    <property type="entry name" value="GATase1_PfpI_2"/>
    <property type="match status" value="1"/>
</dbReference>
<dbReference type="InterPro" id="IPR002818">
    <property type="entry name" value="DJ-1/PfpI"/>
</dbReference>
<comment type="caution">
    <text evidence="2">The sequence shown here is derived from an EMBL/GenBank/DDBJ whole genome shotgun (WGS) entry which is preliminary data.</text>
</comment>
<dbReference type="PANTHER" id="PTHR43130">
    <property type="entry name" value="ARAC-FAMILY TRANSCRIPTIONAL REGULATOR"/>
    <property type="match status" value="1"/>
</dbReference>
<dbReference type="Pfam" id="PF01965">
    <property type="entry name" value="DJ-1_PfpI"/>
    <property type="match status" value="1"/>
</dbReference>
<protein>
    <submittedName>
        <fullName evidence="2">DJ-1/PfpI family protein</fullName>
    </submittedName>
</protein>
<dbReference type="InterPro" id="IPR052158">
    <property type="entry name" value="INH-QAR"/>
</dbReference>
<dbReference type="PANTHER" id="PTHR43130:SF2">
    <property type="entry name" value="DJ-1_PFPI DOMAIN-CONTAINING PROTEIN"/>
    <property type="match status" value="1"/>
</dbReference>
<dbReference type="EMBL" id="QDKQ01000068">
    <property type="protein sequence ID" value="PVM83633.1"/>
    <property type="molecule type" value="Genomic_DNA"/>
</dbReference>
<keyword evidence="3" id="KW-1185">Reference proteome</keyword>
<dbReference type="InterPro" id="IPR029062">
    <property type="entry name" value="Class_I_gatase-like"/>
</dbReference>
<gene>
    <name evidence="2" type="ORF">DDF67_20640</name>
</gene>
<evidence type="ECO:0000313" key="3">
    <source>
        <dbReference type="Proteomes" id="UP000245073"/>
    </source>
</evidence>
<name>A0A2T9JIW8_9CAUL</name>
<dbReference type="OrthoDB" id="186587at2"/>
<evidence type="ECO:0000313" key="2">
    <source>
        <dbReference type="EMBL" id="PVM83633.1"/>
    </source>
</evidence>
<proteinExistence type="predicted"/>
<dbReference type="Proteomes" id="UP000245073">
    <property type="component" value="Unassembled WGS sequence"/>
</dbReference>
<dbReference type="RefSeq" id="WP_109102698.1">
    <property type="nucleotide sequence ID" value="NZ_QDKQ01000068.1"/>
</dbReference>
<organism evidence="2 3">
    <name type="scientific">Caulobacter endophyticus</name>
    <dbReference type="NCBI Taxonomy" id="2172652"/>
    <lineage>
        <taxon>Bacteria</taxon>
        <taxon>Pseudomonadati</taxon>
        <taxon>Pseudomonadota</taxon>
        <taxon>Alphaproteobacteria</taxon>
        <taxon>Caulobacterales</taxon>
        <taxon>Caulobacteraceae</taxon>
        <taxon>Caulobacter</taxon>
    </lineage>
</organism>
<reference evidence="2 3" key="1">
    <citation type="submission" date="2018-04" db="EMBL/GenBank/DDBJ databases">
        <title>The genome sequence of Caulobacter sp. 744.</title>
        <authorList>
            <person name="Gao J."/>
            <person name="Sun J."/>
        </authorList>
    </citation>
    <scope>NUCLEOTIDE SEQUENCE [LARGE SCALE GENOMIC DNA]</scope>
    <source>
        <strain evidence="2 3">774</strain>
    </source>
</reference>
<evidence type="ECO:0000259" key="1">
    <source>
        <dbReference type="Pfam" id="PF01965"/>
    </source>
</evidence>
<sequence>MTDPIRIVFALFPGVTHLDFTGPHQILARLPGAIVDVASLAGGEIEADGLIFAHLKRLDQIEACDILCVPGGFGTTQAMGDEAFLGEVKRLAWSARYVTSVCTGSLVLAAAGLLEGKRAACHWAWRDQLALFGAVPDEARVVRDGRFVTGGGVTAGVDFALTLAAEIAGSAVAQAIQLAVEYAPDPPFQSGRPELAPPEVLARVRRIYDNGMDERRSAAVRAAAKLGRSEATPVLNPV</sequence>
<accession>A0A2T9JIW8</accession>
<feature type="domain" description="DJ-1/PfpI" evidence="1">
    <location>
        <begin position="6"/>
        <end position="165"/>
    </location>
</feature>
<dbReference type="AlphaFoldDB" id="A0A2T9JIW8"/>
<dbReference type="SUPFAM" id="SSF52317">
    <property type="entry name" value="Class I glutamine amidotransferase-like"/>
    <property type="match status" value="1"/>
</dbReference>
<dbReference type="GO" id="GO:0006355">
    <property type="term" value="P:regulation of DNA-templated transcription"/>
    <property type="evidence" value="ECO:0007669"/>
    <property type="project" value="TreeGrafter"/>
</dbReference>